<dbReference type="STRING" id="373672.SAMN05421785_1333"/>
<dbReference type="Proteomes" id="UP000185781">
    <property type="component" value="Unassembled WGS sequence"/>
</dbReference>
<gene>
    <name evidence="1" type="ORF">SAMN05421785_1333</name>
</gene>
<proteinExistence type="predicted"/>
<dbReference type="NCBIfam" id="TIGR03696">
    <property type="entry name" value="Rhs_assc_core"/>
    <property type="match status" value="1"/>
</dbReference>
<dbReference type="InterPro" id="IPR050708">
    <property type="entry name" value="T6SS_VgrG/RHS"/>
</dbReference>
<dbReference type="OrthoDB" id="2972467at2"/>
<name>A0A1N7R0J9_9FLAO</name>
<feature type="non-terminal residue" evidence="1">
    <location>
        <position position="1"/>
    </location>
</feature>
<organism evidence="1 2">
    <name type="scientific">Chryseobacterium gambrini</name>
    <dbReference type="NCBI Taxonomy" id="373672"/>
    <lineage>
        <taxon>Bacteria</taxon>
        <taxon>Pseudomonadati</taxon>
        <taxon>Bacteroidota</taxon>
        <taxon>Flavobacteriia</taxon>
        <taxon>Flavobacteriales</taxon>
        <taxon>Weeksellaceae</taxon>
        <taxon>Chryseobacterium group</taxon>
        <taxon>Chryseobacterium</taxon>
    </lineage>
</organism>
<accession>A0A1N7R0J9</accession>
<evidence type="ECO:0000313" key="1">
    <source>
        <dbReference type="EMBL" id="SIT28646.1"/>
    </source>
</evidence>
<reference evidence="1 2" key="1">
    <citation type="submission" date="2017-01" db="EMBL/GenBank/DDBJ databases">
        <authorList>
            <person name="Mah S.A."/>
            <person name="Swanson W.J."/>
            <person name="Moy G.W."/>
            <person name="Vacquier V.D."/>
        </authorList>
    </citation>
    <scope>NUCLEOTIDE SEQUENCE [LARGE SCALE GENOMIC DNA]</scope>
    <source>
        <strain evidence="1 2">DSM 18014</strain>
    </source>
</reference>
<dbReference type="EMBL" id="FTOV01000033">
    <property type="protein sequence ID" value="SIT28646.1"/>
    <property type="molecule type" value="Genomic_DNA"/>
</dbReference>
<sequence length="412" mass="47323">LPKYIKFSDFASYDRSNKVYVNTNYLYRADGSKIRKVHNYKDPSYAYALGTRTTDYLDGFQYEYDWTPLSGIPTNDFQLKFVPTSEGYFDFVKNKYIYNYTDHLGNIRLSYFNSGSGAEVLEENNYYPFGMKHEGYNTSFSFGSSYQYKYNGKELQTESGMYDYGARFYMADIGRWGVVDPLAEKMRRWSPYTYAFDNPIRFIDPDGRQPEWIVGKDGKAVTYKQNKDGSLTWSKNATEDTKRIGNQMARTETGLGRLNKMRDVKYGVELTINKTVTDNENWGETTYPKKLQVLDRKTGEVVPLYAKMEIFEATIAKSMEDLKAAPEGSKFGGENADNTNNLFELWKTEGIDTVIGAIGVHEGNHGTDRESLKLMGENLIKKTTNDLEVRPNAETAKHIEEIKKINKKNETP</sequence>
<dbReference type="RefSeq" id="WP_139326247.1">
    <property type="nucleotide sequence ID" value="NZ_FTOV01000033.1"/>
</dbReference>
<evidence type="ECO:0000313" key="2">
    <source>
        <dbReference type="Proteomes" id="UP000185781"/>
    </source>
</evidence>
<dbReference type="InterPro" id="IPR022385">
    <property type="entry name" value="Rhs_assc_core"/>
</dbReference>
<dbReference type="PANTHER" id="PTHR32305:SF15">
    <property type="entry name" value="PROTEIN RHSA-RELATED"/>
    <property type="match status" value="1"/>
</dbReference>
<dbReference type="AlphaFoldDB" id="A0A1N7R0J9"/>
<dbReference type="Gene3D" id="2.180.10.10">
    <property type="entry name" value="RHS repeat-associated core"/>
    <property type="match status" value="1"/>
</dbReference>
<protein>
    <submittedName>
        <fullName evidence="1">RHS repeat-associated core domain-containing protein</fullName>
    </submittedName>
</protein>
<dbReference type="PANTHER" id="PTHR32305">
    <property type="match status" value="1"/>
</dbReference>